<evidence type="ECO:0000313" key="2">
    <source>
        <dbReference type="EMBL" id="KAG0519962.1"/>
    </source>
</evidence>
<reference evidence="2" key="1">
    <citation type="journal article" date="2019" name="BMC Genomics">
        <title>A new reference genome for Sorghum bicolor reveals high levels of sequence similarity between sweet and grain genotypes: implications for the genetics of sugar metabolism.</title>
        <authorList>
            <person name="Cooper E.A."/>
            <person name="Brenton Z.W."/>
            <person name="Flinn B.S."/>
            <person name="Jenkins J."/>
            <person name="Shu S."/>
            <person name="Flowers D."/>
            <person name="Luo F."/>
            <person name="Wang Y."/>
            <person name="Xia P."/>
            <person name="Barry K."/>
            <person name="Daum C."/>
            <person name="Lipzen A."/>
            <person name="Yoshinaga Y."/>
            <person name="Schmutz J."/>
            <person name="Saski C."/>
            <person name="Vermerris W."/>
            <person name="Kresovich S."/>
        </authorList>
    </citation>
    <scope>NUCLEOTIDE SEQUENCE</scope>
</reference>
<proteinExistence type="predicted"/>
<evidence type="ECO:0000256" key="1">
    <source>
        <dbReference type="SAM" id="Phobius"/>
    </source>
</evidence>
<accession>A0A921QDS9</accession>
<reference evidence="2" key="2">
    <citation type="submission" date="2020-10" db="EMBL/GenBank/DDBJ databases">
        <authorList>
            <person name="Cooper E.A."/>
            <person name="Brenton Z.W."/>
            <person name="Flinn B.S."/>
            <person name="Jenkins J."/>
            <person name="Shu S."/>
            <person name="Flowers D."/>
            <person name="Luo F."/>
            <person name="Wang Y."/>
            <person name="Xia P."/>
            <person name="Barry K."/>
            <person name="Daum C."/>
            <person name="Lipzen A."/>
            <person name="Yoshinaga Y."/>
            <person name="Schmutz J."/>
            <person name="Saski C."/>
            <person name="Vermerris W."/>
            <person name="Kresovich S."/>
        </authorList>
    </citation>
    <scope>NUCLEOTIDE SEQUENCE</scope>
</reference>
<feature type="transmembrane region" description="Helical" evidence="1">
    <location>
        <begin position="12"/>
        <end position="39"/>
    </location>
</feature>
<gene>
    <name evidence="2" type="ORF">BDA96_08G032300</name>
</gene>
<organism evidence="2 3">
    <name type="scientific">Sorghum bicolor</name>
    <name type="common">Sorghum</name>
    <name type="synonym">Sorghum vulgare</name>
    <dbReference type="NCBI Taxonomy" id="4558"/>
    <lineage>
        <taxon>Eukaryota</taxon>
        <taxon>Viridiplantae</taxon>
        <taxon>Streptophyta</taxon>
        <taxon>Embryophyta</taxon>
        <taxon>Tracheophyta</taxon>
        <taxon>Spermatophyta</taxon>
        <taxon>Magnoliopsida</taxon>
        <taxon>Liliopsida</taxon>
        <taxon>Poales</taxon>
        <taxon>Poaceae</taxon>
        <taxon>PACMAD clade</taxon>
        <taxon>Panicoideae</taxon>
        <taxon>Andropogonodae</taxon>
        <taxon>Andropogoneae</taxon>
        <taxon>Sorghinae</taxon>
        <taxon>Sorghum</taxon>
    </lineage>
</organism>
<keyword evidence="1" id="KW-0812">Transmembrane</keyword>
<keyword evidence="1" id="KW-0472">Membrane</keyword>
<dbReference type="EMBL" id="CM027687">
    <property type="protein sequence ID" value="KAG0519962.1"/>
    <property type="molecule type" value="Genomic_DNA"/>
</dbReference>
<evidence type="ECO:0000313" key="3">
    <source>
        <dbReference type="Proteomes" id="UP000807115"/>
    </source>
</evidence>
<protein>
    <submittedName>
        <fullName evidence="2">Uncharacterized protein</fullName>
    </submittedName>
</protein>
<dbReference type="AlphaFoldDB" id="A0A921QDS9"/>
<keyword evidence="1" id="KW-1133">Transmembrane helix</keyword>
<name>A0A921QDS9_SORBI</name>
<sequence>MSMQLIRCYVQSLSMAFLALGLANFVVVQSFVFTSYCLLPKQTSLVSKQSPAQFSPDLYFHLYCSVLFCP</sequence>
<comment type="caution">
    <text evidence="2">The sequence shown here is derived from an EMBL/GenBank/DDBJ whole genome shotgun (WGS) entry which is preliminary data.</text>
</comment>
<dbReference type="Proteomes" id="UP000807115">
    <property type="component" value="Chromosome 8"/>
</dbReference>